<dbReference type="OrthoDB" id="1149194at2"/>
<evidence type="ECO:0008006" key="3">
    <source>
        <dbReference type="Google" id="ProtNLM"/>
    </source>
</evidence>
<gene>
    <name evidence="1" type="ORF">DB891_03725</name>
</gene>
<dbReference type="SUPFAM" id="SSF52309">
    <property type="entry name" value="N-(deoxy)ribosyltransferase-like"/>
    <property type="match status" value="1"/>
</dbReference>
<dbReference type="Pfam" id="PF14359">
    <property type="entry name" value="DUF4406"/>
    <property type="match status" value="1"/>
</dbReference>
<evidence type="ECO:0000313" key="2">
    <source>
        <dbReference type="Proteomes" id="UP000245618"/>
    </source>
</evidence>
<evidence type="ECO:0000313" key="1">
    <source>
        <dbReference type="EMBL" id="PWA10950.1"/>
    </source>
</evidence>
<name>A0A2U1K0B6_9FLAO</name>
<dbReference type="RefSeq" id="WP_116760725.1">
    <property type="nucleotide sequence ID" value="NZ_QCZH01000002.1"/>
</dbReference>
<reference evidence="1 2" key="1">
    <citation type="submission" date="2018-04" db="EMBL/GenBank/DDBJ databases">
        <title>Flavobacterium sp. nov., isolated from glacier ice.</title>
        <authorList>
            <person name="Liu Q."/>
            <person name="Xin Y.-H."/>
        </authorList>
    </citation>
    <scope>NUCLEOTIDE SEQUENCE [LARGE SCALE GENOMIC DNA]</scope>
    <source>
        <strain evidence="1 2">LB2P30</strain>
    </source>
</reference>
<dbReference type="Gene3D" id="3.40.50.450">
    <property type="match status" value="1"/>
</dbReference>
<dbReference type="Proteomes" id="UP000245618">
    <property type="component" value="Unassembled WGS sequence"/>
</dbReference>
<dbReference type="AlphaFoldDB" id="A0A2U1K0B6"/>
<dbReference type="EMBL" id="QCZH01000002">
    <property type="protein sequence ID" value="PWA10950.1"/>
    <property type="molecule type" value="Genomic_DNA"/>
</dbReference>
<keyword evidence="2" id="KW-1185">Reference proteome</keyword>
<organism evidence="1 2">
    <name type="scientific">Flavobacterium laiguense</name>
    <dbReference type="NCBI Taxonomy" id="2169409"/>
    <lineage>
        <taxon>Bacteria</taxon>
        <taxon>Pseudomonadati</taxon>
        <taxon>Bacteroidota</taxon>
        <taxon>Flavobacteriia</taxon>
        <taxon>Flavobacteriales</taxon>
        <taxon>Flavobacteriaceae</taxon>
        <taxon>Flavobacterium</taxon>
    </lineage>
</organism>
<protein>
    <recommendedName>
        <fullName evidence="3">DUF4406 domain-containing protein</fullName>
    </recommendedName>
</protein>
<proteinExistence type="predicted"/>
<dbReference type="InterPro" id="IPR025518">
    <property type="entry name" value="DUF4406"/>
</dbReference>
<comment type="caution">
    <text evidence="1">The sequence shown here is derived from an EMBL/GenBank/DDBJ whole genome shotgun (WGS) entry which is preliminary data.</text>
</comment>
<sequence>MKSKKIYIAGKVTGLPQDEVYAKFADLQTELQSIGFIVVNPLEVVNDWNATWEEAMKKCLKALIDCDGVYFMPCHTQSVGAMIELQLAKNLKIPCANNVFNLIDLWSNSQPTEPKAKK</sequence>
<accession>A0A2U1K0B6</accession>